<evidence type="ECO:0000256" key="1">
    <source>
        <dbReference type="SAM" id="SignalP"/>
    </source>
</evidence>
<keyword evidence="1" id="KW-0732">Signal</keyword>
<dbReference type="Proteomes" id="UP001302274">
    <property type="component" value="Unassembled WGS sequence"/>
</dbReference>
<sequence>MKTLILTAMALSISSTVFAADLNQNALATLLTTKNLTVSGDVHSDESFKSIYGNAVKNGAKIENTCEVTSANTAKCILWLTYDLGETALSYSVYLPGNQLVSTRLDVSRGD</sequence>
<dbReference type="EMBL" id="JAYGJQ010000002">
    <property type="protein sequence ID" value="MEA9357409.1"/>
    <property type="molecule type" value="Genomic_DNA"/>
</dbReference>
<feature type="chain" id="PRO_5046236951" evidence="1">
    <location>
        <begin position="20"/>
        <end position="111"/>
    </location>
</feature>
<keyword evidence="3" id="KW-1185">Reference proteome</keyword>
<name>A0ABU5VWI1_9BACT</name>
<evidence type="ECO:0000313" key="2">
    <source>
        <dbReference type="EMBL" id="MEA9357409.1"/>
    </source>
</evidence>
<organism evidence="2 3">
    <name type="scientific">Bacteriovorax antarcticus</name>
    <dbReference type="NCBI Taxonomy" id="3088717"/>
    <lineage>
        <taxon>Bacteria</taxon>
        <taxon>Pseudomonadati</taxon>
        <taxon>Bdellovibrionota</taxon>
        <taxon>Bacteriovoracia</taxon>
        <taxon>Bacteriovoracales</taxon>
        <taxon>Bacteriovoracaceae</taxon>
        <taxon>Bacteriovorax</taxon>
    </lineage>
</organism>
<reference evidence="2 3" key="1">
    <citation type="submission" date="2023-11" db="EMBL/GenBank/DDBJ databases">
        <title>A Novel Polar Bacteriovorax (B. antarcticus) Isolated from the Biocrust in Antarctica.</title>
        <authorList>
            <person name="Mun W."/>
            <person name="Choi S.Y."/>
            <person name="Mitchell R.J."/>
        </authorList>
    </citation>
    <scope>NUCLEOTIDE SEQUENCE [LARGE SCALE GENOMIC DNA]</scope>
    <source>
        <strain evidence="2 3">PP10</strain>
    </source>
</reference>
<accession>A0ABU5VWI1</accession>
<dbReference type="RefSeq" id="WP_323577413.1">
    <property type="nucleotide sequence ID" value="NZ_JAYGJQ010000002.1"/>
</dbReference>
<proteinExistence type="predicted"/>
<comment type="caution">
    <text evidence="2">The sequence shown here is derived from an EMBL/GenBank/DDBJ whole genome shotgun (WGS) entry which is preliminary data.</text>
</comment>
<evidence type="ECO:0000313" key="3">
    <source>
        <dbReference type="Proteomes" id="UP001302274"/>
    </source>
</evidence>
<feature type="signal peptide" evidence="1">
    <location>
        <begin position="1"/>
        <end position="19"/>
    </location>
</feature>
<gene>
    <name evidence="2" type="ORF">SHI21_14375</name>
</gene>
<protein>
    <submittedName>
        <fullName evidence="2">Uncharacterized protein</fullName>
    </submittedName>
</protein>